<comment type="similarity">
    <text evidence="8">Belongs to the TonB-dependent receptor family.</text>
</comment>
<dbReference type="InterPro" id="IPR012910">
    <property type="entry name" value="Plug_dom"/>
</dbReference>
<dbReference type="PANTHER" id="PTHR30069:SF29">
    <property type="entry name" value="HEMOGLOBIN AND HEMOGLOBIN-HAPTOGLOBIN-BINDING PROTEIN 1-RELATED"/>
    <property type="match status" value="1"/>
</dbReference>
<evidence type="ECO:0000256" key="6">
    <source>
        <dbReference type="ARBA" id="ARBA00023136"/>
    </source>
</evidence>
<evidence type="ECO:0000256" key="3">
    <source>
        <dbReference type="ARBA" id="ARBA00022452"/>
    </source>
</evidence>
<dbReference type="Gene3D" id="2.40.170.20">
    <property type="entry name" value="TonB-dependent receptor, beta-barrel domain"/>
    <property type="match status" value="1"/>
</dbReference>
<feature type="domain" description="TonB-dependent receptor plug" evidence="9">
    <location>
        <begin position="37"/>
        <end position="140"/>
    </location>
</feature>
<keyword evidence="3 8" id="KW-1134">Transmembrane beta strand</keyword>
<gene>
    <name evidence="10" type="ORF">OH806_03345</name>
</gene>
<accession>A0ABT3HKH8</accession>
<dbReference type="InterPro" id="IPR039426">
    <property type="entry name" value="TonB-dep_rcpt-like"/>
</dbReference>
<dbReference type="SUPFAM" id="SSF56935">
    <property type="entry name" value="Porins"/>
    <property type="match status" value="1"/>
</dbReference>
<protein>
    <submittedName>
        <fullName evidence="10">TonB-dependent receptor plug domain-containing protein</fullName>
    </submittedName>
</protein>
<proteinExistence type="inferred from homology"/>
<keyword evidence="2 8" id="KW-0813">Transport</keyword>
<evidence type="ECO:0000256" key="7">
    <source>
        <dbReference type="ARBA" id="ARBA00023237"/>
    </source>
</evidence>
<dbReference type="PANTHER" id="PTHR30069">
    <property type="entry name" value="TONB-DEPENDENT OUTER MEMBRANE RECEPTOR"/>
    <property type="match status" value="1"/>
</dbReference>
<keyword evidence="5" id="KW-0732">Signal</keyword>
<name>A0ABT3HKH8_9FLAO</name>
<keyword evidence="11" id="KW-1185">Reference proteome</keyword>
<evidence type="ECO:0000313" key="11">
    <source>
        <dbReference type="Proteomes" id="UP001163719"/>
    </source>
</evidence>
<evidence type="ECO:0000256" key="2">
    <source>
        <dbReference type="ARBA" id="ARBA00022448"/>
    </source>
</evidence>
<organism evidence="10 11">
    <name type="scientific">Chryseobacterium oryctis</name>
    <dbReference type="NCBI Taxonomy" id="2952618"/>
    <lineage>
        <taxon>Bacteria</taxon>
        <taxon>Pseudomonadati</taxon>
        <taxon>Bacteroidota</taxon>
        <taxon>Flavobacteriia</taxon>
        <taxon>Flavobacteriales</taxon>
        <taxon>Weeksellaceae</taxon>
        <taxon>Chryseobacterium group</taxon>
        <taxon>Chryseobacterium</taxon>
    </lineage>
</organism>
<keyword evidence="4 8" id="KW-0812">Transmembrane</keyword>
<keyword evidence="10" id="KW-0675">Receptor</keyword>
<dbReference type="InterPro" id="IPR037066">
    <property type="entry name" value="Plug_dom_sf"/>
</dbReference>
<evidence type="ECO:0000256" key="5">
    <source>
        <dbReference type="ARBA" id="ARBA00022729"/>
    </source>
</evidence>
<comment type="subcellular location">
    <subcellularLocation>
        <location evidence="1 8">Cell outer membrane</location>
        <topology evidence="1 8">Multi-pass membrane protein</topology>
    </subcellularLocation>
</comment>
<evidence type="ECO:0000256" key="8">
    <source>
        <dbReference type="PROSITE-ProRule" id="PRU01360"/>
    </source>
</evidence>
<keyword evidence="7 8" id="KW-0998">Cell outer membrane</keyword>
<dbReference type="InterPro" id="IPR036942">
    <property type="entry name" value="Beta-barrel_TonB_sf"/>
</dbReference>
<evidence type="ECO:0000313" key="10">
    <source>
        <dbReference type="EMBL" id="MCW3160299.1"/>
    </source>
</evidence>
<evidence type="ECO:0000256" key="4">
    <source>
        <dbReference type="ARBA" id="ARBA00022692"/>
    </source>
</evidence>
<keyword evidence="6 8" id="KW-0472">Membrane</keyword>
<evidence type="ECO:0000256" key="1">
    <source>
        <dbReference type="ARBA" id="ARBA00004571"/>
    </source>
</evidence>
<dbReference type="Pfam" id="PF07715">
    <property type="entry name" value="Plug"/>
    <property type="match status" value="1"/>
</dbReference>
<evidence type="ECO:0000259" key="9">
    <source>
        <dbReference type="Pfam" id="PF07715"/>
    </source>
</evidence>
<dbReference type="Gene3D" id="2.170.130.10">
    <property type="entry name" value="TonB-dependent receptor, plug domain"/>
    <property type="match status" value="1"/>
</dbReference>
<dbReference type="Proteomes" id="UP001163719">
    <property type="component" value="Unassembled WGS sequence"/>
</dbReference>
<dbReference type="EMBL" id="JAPDHV010000001">
    <property type="protein sequence ID" value="MCW3160299.1"/>
    <property type="molecule type" value="Genomic_DNA"/>
</dbReference>
<dbReference type="PROSITE" id="PS52016">
    <property type="entry name" value="TONB_DEPENDENT_REC_3"/>
    <property type="match status" value="1"/>
</dbReference>
<dbReference type="RefSeq" id="WP_264742246.1">
    <property type="nucleotide sequence ID" value="NZ_JAPDHV010000001.1"/>
</dbReference>
<comment type="caution">
    <text evidence="10">The sequence shown here is derived from an EMBL/GenBank/DDBJ whole genome shotgun (WGS) entry which is preliminary data.</text>
</comment>
<reference evidence="10" key="1">
    <citation type="submission" date="2022-10" db="EMBL/GenBank/DDBJ databases">
        <title>Chryseobacterium babae sp. nov. isolated from the gut of the beetle Oryctes rhinoceros, and Chryseobacterium kimseyorum sp. nov., isolated from a stick insect rearing cage.</title>
        <authorList>
            <person name="Shelomi M."/>
            <person name="Han C.-J."/>
            <person name="Chen W.-M."/>
            <person name="Chen H.-K."/>
            <person name="Liaw S.-J."/>
            <person name="Muhle E."/>
            <person name="Clermont D."/>
        </authorList>
    </citation>
    <scope>NUCLEOTIDE SEQUENCE</scope>
    <source>
        <strain evidence="10">WLa1L2M3</strain>
    </source>
</reference>
<sequence>MVNNTIRNMYDLVTDTVKKESKIEEVVLQLNSIKQKLENTPFSVQVIEMKNEHNKAGDVTNVLNRTTGIKIRTDGNLGSTAQINLGGLQGKAIRLFKDGIPIELFGHGFNIGTIPTNLLERVEVYKGSMPVYLASDALGGGINLVTRIPRKTGAEVSYEISSFNTHRATANVFIVSNDNPSQYFGMNSSYNYSDNNYKVDAPFTDFQTGQQYKKTVKRFHDQTKSFFGEFFTGFRNTNWADDFRISFIFSDFYKQIQNDAMMKSVYGKAFSNEQNYTSIVSYNKSFLNNKLKINSTLNYSHFDTKLIDTARVRYNWDGEIIRNNQQIGEINKGSIQRLNYDLFSTRFNASYQIHSDHVLELGELFYHQRRKGSDPLGAISPQYNIDVLEIPAIYQKNISAFSLRSQWFNQNLESIVAAKHYLSKTRGFTTDKYSFAWESSQSNSKFGYLFGLKWNNDKYLLKASFEKAIRLPDESEVFGNGVLIKENLDLIPESSHNVNFNAQYAYGNQNNNGTVALNLFYRKVKDAIFLQPDIPYSRYINFHQVKILGFEIEANYNFKKIVDIGFNGTYQDIRRINEKPSFMMYEGSRVANIPYLFGNFFVNGNINNLFAESDKLSLRWNMNYVHRFYLTSIPKEQEPSLFGTADQVSSDLITPNDGRLGQISHEAGIYYQFSNKKISTSFEVLNLTNNKLYDNFNVQKPGRSYHFKIIYNIF</sequence>